<dbReference type="RefSeq" id="WP_115610610.1">
    <property type="nucleotide sequence ID" value="NZ_UFUW01000001.1"/>
</dbReference>
<keyword evidence="8 10" id="KW-0560">Oxidoreductase</keyword>
<evidence type="ECO:0000259" key="12">
    <source>
        <dbReference type="Pfam" id="PF05430"/>
    </source>
</evidence>
<feature type="domain" description="MnmC-like methyltransferase" evidence="12">
    <location>
        <begin position="113"/>
        <end position="228"/>
    </location>
</feature>
<dbReference type="InterPro" id="IPR036188">
    <property type="entry name" value="FAD/NAD-bd_sf"/>
</dbReference>
<dbReference type="GO" id="GO:0050660">
    <property type="term" value="F:flavin adenine dinucleotide binding"/>
    <property type="evidence" value="ECO:0007669"/>
    <property type="project" value="UniProtKB-UniRule"/>
</dbReference>
<dbReference type="Proteomes" id="UP000254572">
    <property type="component" value="Unassembled WGS sequence"/>
</dbReference>
<dbReference type="InterPro" id="IPR047785">
    <property type="entry name" value="tRNA_MNMC2"/>
</dbReference>
<keyword evidence="5 10" id="KW-0949">S-adenosyl-L-methionine</keyword>
<dbReference type="InterPro" id="IPR006076">
    <property type="entry name" value="FAD-dep_OxRdtase"/>
</dbReference>
<organism evidence="13 14">
    <name type="scientific">Cardiobacterium valvarum</name>
    <dbReference type="NCBI Taxonomy" id="194702"/>
    <lineage>
        <taxon>Bacteria</taxon>
        <taxon>Pseudomonadati</taxon>
        <taxon>Pseudomonadota</taxon>
        <taxon>Gammaproteobacteria</taxon>
        <taxon>Cardiobacteriales</taxon>
        <taxon>Cardiobacteriaceae</taxon>
        <taxon>Cardiobacterium</taxon>
    </lineage>
</organism>
<dbReference type="Gene3D" id="3.40.50.150">
    <property type="entry name" value="Vaccinia Virus protein VP39"/>
    <property type="match status" value="1"/>
</dbReference>
<evidence type="ECO:0000259" key="11">
    <source>
        <dbReference type="Pfam" id="PF01266"/>
    </source>
</evidence>
<evidence type="ECO:0000256" key="7">
    <source>
        <dbReference type="ARBA" id="ARBA00022827"/>
    </source>
</evidence>
<keyword evidence="9 10" id="KW-0511">Multifunctional enzyme</keyword>
<dbReference type="GO" id="GO:0004808">
    <property type="term" value="F:tRNA (5-methylaminomethyl-2-thiouridylate)(34)-methyltransferase activity"/>
    <property type="evidence" value="ECO:0007669"/>
    <property type="project" value="UniProtKB-EC"/>
</dbReference>
<dbReference type="HAMAP" id="MF_01102">
    <property type="entry name" value="MnmC"/>
    <property type="match status" value="1"/>
</dbReference>
<feature type="region of interest" description="FAD-dependent cmnm(5)s(2)U34 oxidoreductase" evidence="10">
    <location>
        <begin position="252"/>
        <end position="606"/>
    </location>
</feature>
<dbReference type="InterPro" id="IPR017610">
    <property type="entry name" value="tRNA_S-uridine_synth_MnmC_C"/>
</dbReference>
<dbReference type="PANTHER" id="PTHR13847">
    <property type="entry name" value="SARCOSINE DEHYDROGENASE-RELATED"/>
    <property type="match status" value="1"/>
</dbReference>
<dbReference type="InterPro" id="IPR008471">
    <property type="entry name" value="MnmC-like_methylTransf"/>
</dbReference>
<evidence type="ECO:0000256" key="8">
    <source>
        <dbReference type="ARBA" id="ARBA00023002"/>
    </source>
</evidence>
<reference evidence="13 14" key="1">
    <citation type="submission" date="2018-06" db="EMBL/GenBank/DDBJ databases">
        <authorList>
            <consortium name="Pathogen Informatics"/>
            <person name="Doyle S."/>
        </authorList>
    </citation>
    <scope>NUCLEOTIDE SEQUENCE [LARGE SCALE GENOMIC DNA]</scope>
    <source>
        <strain evidence="13 14">NCTC13294</strain>
    </source>
</reference>
<name>A0A381DYR1_9GAMM</name>
<evidence type="ECO:0000313" key="14">
    <source>
        <dbReference type="Proteomes" id="UP000254572"/>
    </source>
</evidence>
<dbReference type="AlphaFoldDB" id="A0A381DYR1"/>
<evidence type="ECO:0000256" key="9">
    <source>
        <dbReference type="ARBA" id="ARBA00023268"/>
    </source>
</evidence>
<dbReference type="EMBL" id="UFUW01000001">
    <property type="protein sequence ID" value="SUX18540.1"/>
    <property type="molecule type" value="Genomic_DNA"/>
</dbReference>
<feature type="domain" description="FAD dependent oxidoreductase" evidence="11">
    <location>
        <begin position="249"/>
        <end position="574"/>
    </location>
</feature>
<dbReference type="NCBIfam" id="TIGR03197">
    <property type="entry name" value="MnmC_Cterm"/>
    <property type="match status" value="1"/>
</dbReference>
<keyword evidence="14" id="KW-1185">Reference proteome</keyword>
<keyword evidence="6 10" id="KW-0819">tRNA processing</keyword>
<feature type="region of interest" description="tRNA (mnm(5)s(2)U34)-methyltransferase" evidence="10">
    <location>
        <begin position="1"/>
        <end position="229"/>
    </location>
</feature>
<dbReference type="Pfam" id="PF01266">
    <property type="entry name" value="DAO"/>
    <property type="match status" value="1"/>
</dbReference>
<dbReference type="GO" id="GO:0002097">
    <property type="term" value="P:tRNA wobble base modification"/>
    <property type="evidence" value="ECO:0007669"/>
    <property type="project" value="UniProtKB-UniRule"/>
</dbReference>
<dbReference type="Gene3D" id="3.30.9.10">
    <property type="entry name" value="D-Amino Acid Oxidase, subunit A, domain 2"/>
    <property type="match status" value="1"/>
</dbReference>
<proteinExistence type="inferred from homology"/>
<evidence type="ECO:0000256" key="2">
    <source>
        <dbReference type="ARBA" id="ARBA00022603"/>
    </source>
</evidence>
<evidence type="ECO:0000313" key="13">
    <source>
        <dbReference type="EMBL" id="SUX18540.1"/>
    </source>
</evidence>
<keyword evidence="3 10" id="KW-0285">Flavoprotein</keyword>
<keyword evidence="7 10" id="KW-0274">FAD</keyword>
<evidence type="ECO:0000256" key="3">
    <source>
        <dbReference type="ARBA" id="ARBA00022630"/>
    </source>
</evidence>
<keyword evidence="4 10" id="KW-0808">Transferase</keyword>
<evidence type="ECO:0000256" key="1">
    <source>
        <dbReference type="ARBA" id="ARBA00022490"/>
    </source>
</evidence>
<accession>A0A381DYR1</accession>
<comment type="function">
    <text evidence="10">Catalyzes the last two steps in the biosynthesis of 5-methylaminomethyl-2-thiouridine (mnm(5)s(2)U) at the wobble position (U34) in tRNA. Catalyzes the FAD-dependent demodification of cmnm(5)s(2)U34 to nm(5)s(2)U34, followed by the transfer of a methyl group from S-adenosyl-L-methionine to nm(5)s(2)U34, to form mnm(5)s(2)U34.</text>
</comment>
<evidence type="ECO:0000256" key="10">
    <source>
        <dbReference type="HAMAP-Rule" id="MF_01102"/>
    </source>
</evidence>
<comment type="subcellular location">
    <subcellularLocation>
        <location evidence="10">Cytoplasm</location>
    </subcellularLocation>
</comment>
<comment type="similarity">
    <text evidence="10">In the C-terminal section; belongs to the DAO family.</text>
</comment>
<dbReference type="NCBIfam" id="NF033855">
    <property type="entry name" value="tRNA_MNMC2"/>
    <property type="match status" value="1"/>
</dbReference>
<dbReference type="GO" id="GO:0005737">
    <property type="term" value="C:cytoplasm"/>
    <property type="evidence" value="ECO:0007669"/>
    <property type="project" value="UniProtKB-SubCell"/>
</dbReference>
<dbReference type="GO" id="GO:0016645">
    <property type="term" value="F:oxidoreductase activity, acting on the CH-NH group of donors"/>
    <property type="evidence" value="ECO:0007669"/>
    <property type="project" value="InterPro"/>
</dbReference>
<comment type="catalytic activity">
    <reaction evidence="10">
        <text>5-aminomethyl-2-thiouridine(34) in tRNA + S-adenosyl-L-methionine = 5-methylaminomethyl-2-thiouridine(34) in tRNA + S-adenosyl-L-homocysteine + H(+)</text>
        <dbReference type="Rhea" id="RHEA:19569"/>
        <dbReference type="Rhea" id="RHEA-COMP:10195"/>
        <dbReference type="Rhea" id="RHEA-COMP:10197"/>
        <dbReference type="ChEBI" id="CHEBI:15378"/>
        <dbReference type="ChEBI" id="CHEBI:57856"/>
        <dbReference type="ChEBI" id="CHEBI:59789"/>
        <dbReference type="ChEBI" id="CHEBI:74454"/>
        <dbReference type="ChEBI" id="CHEBI:74455"/>
        <dbReference type="EC" id="2.1.1.61"/>
    </reaction>
</comment>
<protein>
    <recommendedName>
        <fullName evidence="10">tRNA 5-methylaminomethyl-2-thiouridine biosynthesis bifunctional protein MnmC</fullName>
        <shortName evidence="10">tRNA mnm(5)s(2)U biosynthesis bifunctional protein</shortName>
    </recommendedName>
    <domain>
        <recommendedName>
            <fullName evidence="10">tRNA (mnm(5)s(2)U34)-methyltransferase</fullName>
            <ecNumber evidence="10">2.1.1.61</ecNumber>
        </recommendedName>
    </domain>
    <domain>
        <recommendedName>
            <fullName evidence="10">FAD-dependent cmnm(5)s(2)U34 oxidoreductase</fullName>
            <ecNumber evidence="10">1.5.-.-</ecNumber>
        </recommendedName>
    </domain>
</protein>
<comment type="similarity">
    <text evidence="10">In the N-terminal section; belongs to the methyltransferase superfamily. tRNA (mnm(5)s(2)U34)-methyltransferase family.</text>
</comment>
<comment type="cofactor">
    <cofactor evidence="10">
        <name>FAD</name>
        <dbReference type="ChEBI" id="CHEBI:57692"/>
    </cofactor>
</comment>
<dbReference type="InterPro" id="IPR029063">
    <property type="entry name" value="SAM-dependent_MTases_sf"/>
</dbReference>
<gene>
    <name evidence="10 13" type="primary">mnmC</name>
    <name evidence="13" type="ORF">NCTC13294_00294</name>
</gene>
<dbReference type="Pfam" id="PF05430">
    <property type="entry name" value="Methyltransf_30"/>
    <property type="match status" value="1"/>
</dbReference>
<dbReference type="InterPro" id="IPR023032">
    <property type="entry name" value="tRNA_MAMT_biosynth_bifunc_MnmC"/>
</dbReference>
<evidence type="ECO:0000256" key="5">
    <source>
        <dbReference type="ARBA" id="ARBA00022691"/>
    </source>
</evidence>
<dbReference type="EC" id="1.5.-.-" evidence="10"/>
<sequence length="606" mass="66354">MLLDYARLNLDDAGNPRNERYQDIYYSGNGFAETEHTYINGNRLHERFARCSGSITIGEIGYGTGLNFLHTTDTFLRDAPPGARLHYLSFECHPIAASDLARLWQNWPQPALRAALLAQNPHNHAGHHLLKIHPRIHLHLILGDIRDTLPPLRARVDTWFLDGFAPAKNPDCWTPALMQEIARHSAPDATIATFSAAAAVRDALSQAGFTPGKIPGYGAKRDMLTATLTTPPAPRPHWNNQPAAADGPIVIIGAGIAGSTTARALAESGRRVTLYHSDAHPAASHVPLAVPYLNPDSEASPDRPYQLATWHHAMRALHQYPRDIYNPCGVTNHAENPREIRRQQTLLDVHLLSADEIGGNATDLTYPRGGVIHLPALLAALADHPNIRCETRTITSLAALDDCAAIIHCCGWQQTLNPATALRDTIRPLRGQGSIYYSDSVPPGVYCGERTLIPDPANSHIYSGAGFDPEDTDLTPRDSDDAKNLAAILQHLPGAQTRLRGHFVGIRGASRDHMPLVGAIGDTASILREYAALRRDAHKTITRDIAHHPRQYMHQGLGSKGCTYAWLNADILTAIINATPIPLPAPQLERIDPTRYLIRALKHGQI</sequence>
<keyword evidence="1 10" id="KW-0963">Cytoplasm</keyword>
<evidence type="ECO:0000256" key="4">
    <source>
        <dbReference type="ARBA" id="ARBA00022679"/>
    </source>
</evidence>
<evidence type="ECO:0000256" key="6">
    <source>
        <dbReference type="ARBA" id="ARBA00022694"/>
    </source>
</evidence>
<dbReference type="Gene3D" id="3.50.50.60">
    <property type="entry name" value="FAD/NAD(P)-binding domain"/>
    <property type="match status" value="1"/>
</dbReference>
<dbReference type="PANTHER" id="PTHR13847:SF283">
    <property type="entry name" value="TRNA 5-METHYLAMINOMETHYL-2-THIOURIDINE BIOSYNTHESIS BIFUNCTIONAL PROTEIN MNMC"/>
    <property type="match status" value="1"/>
</dbReference>
<dbReference type="SUPFAM" id="SSF51905">
    <property type="entry name" value="FAD/NAD(P)-binding domain"/>
    <property type="match status" value="1"/>
</dbReference>
<dbReference type="GO" id="GO:0032259">
    <property type="term" value="P:methylation"/>
    <property type="evidence" value="ECO:0007669"/>
    <property type="project" value="UniProtKB-KW"/>
</dbReference>
<keyword evidence="2 10" id="KW-0489">Methyltransferase</keyword>
<dbReference type="EC" id="2.1.1.61" evidence="10"/>
<dbReference type="OrthoDB" id="9786494at2"/>